<dbReference type="EnsemblMetazoa" id="RPRC007648-RA">
    <property type="protein sequence ID" value="RPRC007648-PA"/>
    <property type="gene ID" value="RPRC007648"/>
</dbReference>
<proteinExistence type="predicted"/>
<dbReference type="AlphaFoldDB" id="T1HUC8"/>
<evidence type="ECO:0000256" key="2">
    <source>
        <dbReference type="ARBA" id="ARBA00022475"/>
    </source>
</evidence>
<dbReference type="HOGENOM" id="CLU_695548_0_0_1"/>
<keyword evidence="5" id="KW-0552">Olfaction</keyword>
<keyword evidence="3" id="KW-0716">Sensory transduction</keyword>
<dbReference type="PANTHER" id="PTHR21137:SF35">
    <property type="entry name" value="ODORANT RECEPTOR 19A-RELATED"/>
    <property type="match status" value="1"/>
</dbReference>
<evidence type="ECO:0000256" key="7">
    <source>
        <dbReference type="ARBA" id="ARBA00023136"/>
    </source>
</evidence>
<name>T1HUC8_RHOPR</name>
<dbReference type="GO" id="GO:0007165">
    <property type="term" value="P:signal transduction"/>
    <property type="evidence" value="ECO:0007669"/>
    <property type="project" value="UniProtKB-KW"/>
</dbReference>
<evidence type="ECO:0000256" key="8">
    <source>
        <dbReference type="ARBA" id="ARBA00023170"/>
    </source>
</evidence>
<dbReference type="InParanoid" id="T1HUC8"/>
<keyword evidence="4" id="KW-0812">Transmembrane</keyword>
<reference evidence="10" key="1">
    <citation type="submission" date="2015-05" db="UniProtKB">
        <authorList>
            <consortium name="EnsemblMetazoa"/>
        </authorList>
    </citation>
    <scope>IDENTIFICATION</scope>
</reference>
<sequence>MEQELNRNQHFDEVPTNEILLRRTGLLADGSWNMLNYIAITLLFTGVLHYFAKIVFQMEFLDLLGLMKTIHLTLIYFFVAASSYSVLKGSQVFLEMHTMIKNGFKFYKTPYSEEQIRIKRETNKRIVRNTKIFIFIFVSALFSTILKEELPVDFEEWNRNYSGWFPIKINSWPRCIDKLQQYYKGVLIYTLTGASVVLCTMAYMLTDPNTTLSSVIAFLTLGISEMDKLRFTIYSNSFWYSQKLEIRFYILMMLTRTKRSVTLTAGGLTSCNLDGYKDIVQGTWAYFNMLRAFRGRGNLSSFEVNNLEKKAFPQIGRYQKEKKINLPPSVNNNF</sequence>
<keyword evidence="7" id="KW-0472">Membrane</keyword>
<dbReference type="GO" id="GO:0004984">
    <property type="term" value="F:olfactory receptor activity"/>
    <property type="evidence" value="ECO:0007669"/>
    <property type="project" value="InterPro"/>
</dbReference>
<evidence type="ECO:0000256" key="1">
    <source>
        <dbReference type="ARBA" id="ARBA00004651"/>
    </source>
</evidence>
<dbReference type="GO" id="GO:0005886">
    <property type="term" value="C:plasma membrane"/>
    <property type="evidence" value="ECO:0007669"/>
    <property type="project" value="UniProtKB-SubCell"/>
</dbReference>
<dbReference type="EMBL" id="ACPB03019114">
    <property type="status" value="NOT_ANNOTATED_CDS"/>
    <property type="molecule type" value="Genomic_DNA"/>
</dbReference>
<keyword evidence="11" id="KW-1185">Reference proteome</keyword>
<dbReference type="Pfam" id="PF02949">
    <property type="entry name" value="7tm_6"/>
    <property type="match status" value="1"/>
</dbReference>
<evidence type="ECO:0000256" key="5">
    <source>
        <dbReference type="ARBA" id="ARBA00022725"/>
    </source>
</evidence>
<dbReference type="VEuPathDB" id="VectorBase:RPRC007648"/>
<dbReference type="Proteomes" id="UP000015103">
    <property type="component" value="Unassembled WGS sequence"/>
</dbReference>
<organism evidence="10 11">
    <name type="scientific">Rhodnius prolixus</name>
    <name type="common">Triatomid bug</name>
    <dbReference type="NCBI Taxonomy" id="13249"/>
    <lineage>
        <taxon>Eukaryota</taxon>
        <taxon>Metazoa</taxon>
        <taxon>Ecdysozoa</taxon>
        <taxon>Arthropoda</taxon>
        <taxon>Hexapoda</taxon>
        <taxon>Insecta</taxon>
        <taxon>Pterygota</taxon>
        <taxon>Neoptera</taxon>
        <taxon>Paraneoptera</taxon>
        <taxon>Hemiptera</taxon>
        <taxon>Heteroptera</taxon>
        <taxon>Panheteroptera</taxon>
        <taxon>Cimicomorpha</taxon>
        <taxon>Reduviidae</taxon>
        <taxon>Triatominae</taxon>
        <taxon>Rhodnius</taxon>
    </lineage>
</organism>
<dbReference type="InterPro" id="IPR004117">
    <property type="entry name" value="7tm6_olfct_rcpt"/>
</dbReference>
<evidence type="ECO:0000256" key="9">
    <source>
        <dbReference type="ARBA" id="ARBA00023224"/>
    </source>
</evidence>
<evidence type="ECO:0000313" key="10">
    <source>
        <dbReference type="EnsemblMetazoa" id="RPRC007648-PA"/>
    </source>
</evidence>
<evidence type="ECO:0000256" key="4">
    <source>
        <dbReference type="ARBA" id="ARBA00022692"/>
    </source>
</evidence>
<keyword evidence="2" id="KW-1003">Cell membrane</keyword>
<keyword evidence="8" id="KW-0675">Receptor</keyword>
<dbReference type="PANTHER" id="PTHR21137">
    <property type="entry name" value="ODORANT RECEPTOR"/>
    <property type="match status" value="1"/>
</dbReference>
<evidence type="ECO:0000256" key="3">
    <source>
        <dbReference type="ARBA" id="ARBA00022606"/>
    </source>
</evidence>
<accession>T1HUC8</accession>
<keyword evidence="9" id="KW-0807">Transducer</keyword>
<protein>
    <submittedName>
        <fullName evidence="10">Uncharacterized protein</fullName>
    </submittedName>
</protein>
<evidence type="ECO:0000256" key="6">
    <source>
        <dbReference type="ARBA" id="ARBA00022989"/>
    </source>
</evidence>
<comment type="subcellular location">
    <subcellularLocation>
        <location evidence="1">Cell membrane</location>
        <topology evidence="1">Multi-pass membrane protein</topology>
    </subcellularLocation>
</comment>
<keyword evidence="6" id="KW-1133">Transmembrane helix</keyword>
<evidence type="ECO:0000313" key="11">
    <source>
        <dbReference type="Proteomes" id="UP000015103"/>
    </source>
</evidence>
<dbReference type="GO" id="GO:0005549">
    <property type="term" value="F:odorant binding"/>
    <property type="evidence" value="ECO:0007669"/>
    <property type="project" value="InterPro"/>
</dbReference>